<dbReference type="GO" id="GO:0140359">
    <property type="term" value="F:ABC-type transporter activity"/>
    <property type="evidence" value="ECO:0007669"/>
    <property type="project" value="InterPro"/>
</dbReference>
<dbReference type="Gene3D" id="1.20.1560.10">
    <property type="entry name" value="ABC transporter type 1, transmembrane domain"/>
    <property type="match status" value="1"/>
</dbReference>
<name>A0A1Q5PWL9_9ACTO</name>
<feature type="transmembrane region" description="Helical" evidence="7">
    <location>
        <begin position="26"/>
        <end position="46"/>
    </location>
</feature>
<dbReference type="STRING" id="52770.BSZ40_05045"/>
<dbReference type="InterPro" id="IPR003593">
    <property type="entry name" value="AAA+_ATPase"/>
</dbReference>
<keyword evidence="3" id="KW-0547">Nucleotide-binding</keyword>
<dbReference type="InterPro" id="IPR027417">
    <property type="entry name" value="P-loop_NTPase"/>
</dbReference>
<dbReference type="RefSeq" id="WP_073824128.1">
    <property type="nucleotide sequence ID" value="NZ_MQVS01000004.1"/>
</dbReference>
<keyword evidence="5 7" id="KW-1133">Transmembrane helix</keyword>
<dbReference type="GO" id="GO:0005524">
    <property type="term" value="F:ATP binding"/>
    <property type="evidence" value="ECO:0007669"/>
    <property type="project" value="UniProtKB-KW"/>
</dbReference>
<dbReference type="PANTHER" id="PTHR24221">
    <property type="entry name" value="ATP-BINDING CASSETTE SUB-FAMILY B"/>
    <property type="match status" value="1"/>
</dbReference>
<evidence type="ECO:0000313" key="11">
    <source>
        <dbReference type="Proteomes" id="UP000185612"/>
    </source>
</evidence>
<feature type="transmembrane region" description="Helical" evidence="7">
    <location>
        <begin position="66"/>
        <end position="84"/>
    </location>
</feature>
<evidence type="ECO:0000256" key="5">
    <source>
        <dbReference type="ARBA" id="ARBA00022989"/>
    </source>
</evidence>
<keyword evidence="2 7" id="KW-0812">Transmembrane</keyword>
<dbReference type="Pfam" id="PF00005">
    <property type="entry name" value="ABC_tran"/>
    <property type="match status" value="1"/>
</dbReference>
<organism evidence="10 11">
    <name type="scientific">Buchananella hordeovulneris</name>
    <dbReference type="NCBI Taxonomy" id="52770"/>
    <lineage>
        <taxon>Bacteria</taxon>
        <taxon>Bacillati</taxon>
        <taxon>Actinomycetota</taxon>
        <taxon>Actinomycetes</taxon>
        <taxon>Actinomycetales</taxon>
        <taxon>Actinomycetaceae</taxon>
        <taxon>Buchananella</taxon>
    </lineage>
</organism>
<dbReference type="SMART" id="SM00382">
    <property type="entry name" value="AAA"/>
    <property type="match status" value="1"/>
</dbReference>
<evidence type="ECO:0000259" key="9">
    <source>
        <dbReference type="PROSITE" id="PS50929"/>
    </source>
</evidence>
<dbReference type="EMBL" id="MQVS01000004">
    <property type="protein sequence ID" value="OKL51957.1"/>
    <property type="molecule type" value="Genomic_DNA"/>
</dbReference>
<dbReference type="PROSITE" id="PS00211">
    <property type="entry name" value="ABC_TRANSPORTER_1"/>
    <property type="match status" value="1"/>
</dbReference>
<dbReference type="InterPro" id="IPR036640">
    <property type="entry name" value="ABC1_TM_sf"/>
</dbReference>
<dbReference type="PROSITE" id="PS50893">
    <property type="entry name" value="ABC_TRANSPORTER_2"/>
    <property type="match status" value="1"/>
</dbReference>
<dbReference type="Proteomes" id="UP000185612">
    <property type="component" value="Unassembled WGS sequence"/>
</dbReference>
<feature type="transmembrane region" description="Helical" evidence="7">
    <location>
        <begin position="138"/>
        <end position="161"/>
    </location>
</feature>
<dbReference type="InParanoid" id="A0A1Q5PWL9"/>
<keyword evidence="4" id="KW-0067">ATP-binding</keyword>
<dbReference type="OrthoDB" id="9806127at2"/>
<evidence type="ECO:0000256" key="3">
    <source>
        <dbReference type="ARBA" id="ARBA00022741"/>
    </source>
</evidence>
<proteinExistence type="predicted"/>
<dbReference type="InterPro" id="IPR011527">
    <property type="entry name" value="ABC1_TM_dom"/>
</dbReference>
<reference evidence="11" key="1">
    <citation type="submission" date="2016-12" db="EMBL/GenBank/DDBJ databases">
        <authorList>
            <person name="Meng X."/>
        </authorList>
    </citation>
    <scope>NUCLEOTIDE SEQUENCE [LARGE SCALE GENOMIC DNA]</scope>
    <source>
        <strain evidence="11">DSM 20732</strain>
    </source>
</reference>
<feature type="domain" description="ABC transporter" evidence="8">
    <location>
        <begin position="348"/>
        <end position="582"/>
    </location>
</feature>
<keyword evidence="11" id="KW-1185">Reference proteome</keyword>
<evidence type="ECO:0000256" key="4">
    <source>
        <dbReference type="ARBA" id="ARBA00022840"/>
    </source>
</evidence>
<comment type="caution">
    <text evidence="10">The sequence shown here is derived from an EMBL/GenBank/DDBJ whole genome shotgun (WGS) entry which is preliminary data.</text>
</comment>
<keyword evidence="6 7" id="KW-0472">Membrane</keyword>
<dbReference type="AlphaFoldDB" id="A0A1Q5PWL9"/>
<comment type="subcellular location">
    <subcellularLocation>
        <location evidence="1">Cell membrane</location>
        <topology evidence="1">Multi-pass membrane protein</topology>
    </subcellularLocation>
</comment>
<dbReference type="PANTHER" id="PTHR24221:SF654">
    <property type="entry name" value="ATP-BINDING CASSETTE SUB-FAMILY B MEMBER 6"/>
    <property type="match status" value="1"/>
</dbReference>
<feature type="transmembrane region" description="Helical" evidence="7">
    <location>
        <begin position="254"/>
        <end position="272"/>
    </location>
</feature>
<feature type="transmembrane region" description="Helical" evidence="7">
    <location>
        <begin position="167"/>
        <end position="186"/>
    </location>
</feature>
<dbReference type="SUPFAM" id="SSF90123">
    <property type="entry name" value="ABC transporter transmembrane region"/>
    <property type="match status" value="1"/>
</dbReference>
<dbReference type="InterPro" id="IPR017871">
    <property type="entry name" value="ABC_transporter-like_CS"/>
</dbReference>
<dbReference type="GO" id="GO:0005886">
    <property type="term" value="C:plasma membrane"/>
    <property type="evidence" value="ECO:0007669"/>
    <property type="project" value="UniProtKB-SubCell"/>
</dbReference>
<evidence type="ECO:0000259" key="8">
    <source>
        <dbReference type="PROSITE" id="PS50893"/>
    </source>
</evidence>
<dbReference type="InterPro" id="IPR039421">
    <property type="entry name" value="Type_1_exporter"/>
</dbReference>
<evidence type="ECO:0000256" key="1">
    <source>
        <dbReference type="ARBA" id="ARBA00004651"/>
    </source>
</evidence>
<accession>A0A1Q5PWL9</accession>
<dbReference type="SUPFAM" id="SSF52540">
    <property type="entry name" value="P-loop containing nucleoside triphosphate hydrolases"/>
    <property type="match status" value="1"/>
</dbReference>
<evidence type="ECO:0000256" key="2">
    <source>
        <dbReference type="ARBA" id="ARBA00022692"/>
    </source>
</evidence>
<dbReference type="CDD" id="cd03228">
    <property type="entry name" value="ABCC_MRP_Like"/>
    <property type="match status" value="1"/>
</dbReference>
<dbReference type="GO" id="GO:0016887">
    <property type="term" value="F:ATP hydrolysis activity"/>
    <property type="evidence" value="ECO:0007669"/>
    <property type="project" value="InterPro"/>
</dbReference>
<evidence type="ECO:0000256" key="6">
    <source>
        <dbReference type="ARBA" id="ARBA00023136"/>
    </source>
</evidence>
<sequence>MRRLGRGVGRLVAVLPPTARGYLRRFVFGSCVVALLDLAALALLAAWLRRVEQGPGQVLGADSGQLLAVVCGLLVGKAGLAILLQWHASRRFCRYELQVGDELLAAYLHSPWARRPARSTAELVRLADVGIANTVSGVLLPCLALPQQAVTLAVVVVVVGWAAPGPALVALGYLTVLAVALYLGIVRRALAAGQRNLDYSLRTVKLVTEMVHALKEITLRRQAAEVAAVVHAGRVHATAARARLHFLGTTPPRLLEAGLVGGVFLVGAFAYLTAGPRAALSAVALFVVAGFRLGPAIVQTQTILTTASSNLPHLEAVLADIEQARALRARPPAAVGEGTALPDAPRALRLRGVAYRYPGQRRPAVQDLTVTIPLGSSFGIVGPSGAGKTTLADLLVGLLPPTAGQLLLDNRPLAEVLAAWQARIGYVPQEVALFDASLAQNVALTWGQDIDLARVAQVLGQVHLGHLAQRPGGLHAQLGERGLTLSGGERQRLGLARALYPDPRVLVLDEATAALDPATEQTITATLRSMHGKLTVITIAHRLTTVRHYDQLGYLRAGRLVAVGSFAELVATEPDFAHQARLAGLA</sequence>
<dbReference type="InterPro" id="IPR003439">
    <property type="entry name" value="ABC_transporter-like_ATP-bd"/>
</dbReference>
<gene>
    <name evidence="10" type="ORF">BSZ40_05045</name>
</gene>
<evidence type="ECO:0000256" key="7">
    <source>
        <dbReference type="SAM" id="Phobius"/>
    </source>
</evidence>
<feature type="domain" description="ABC transmembrane type-1" evidence="9">
    <location>
        <begin position="27"/>
        <end position="309"/>
    </location>
</feature>
<evidence type="ECO:0008006" key="12">
    <source>
        <dbReference type="Google" id="ProtNLM"/>
    </source>
</evidence>
<dbReference type="Gene3D" id="3.40.50.300">
    <property type="entry name" value="P-loop containing nucleotide triphosphate hydrolases"/>
    <property type="match status" value="1"/>
</dbReference>
<dbReference type="PROSITE" id="PS50929">
    <property type="entry name" value="ABC_TM1F"/>
    <property type="match status" value="1"/>
</dbReference>
<protein>
    <recommendedName>
        <fullName evidence="12">ABC transporter ATP-binding protein</fullName>
    </recommendedName>
</protein>
<evidence type="ECO:0000313" key="10">
    <source>
        <dbReference type="EMBL" id="OKL51957.1"/>
    </source>
</evidence>